<sequence>MRTLQLTLGEAIEICKALSNEHRMTILDILTRGPMNVNDLSELMELPFSTAATNIKKLEEAGLISTELVPGRGMQKVSSKKYDRIVINLRKEEQIDDNIITIDMPIGEFADCEVEPTCGLVSDSSFLGMMDEPRSFYEPERKEAQLIWFRSGYIEYRFPNRIPYGGKEDRLEIMAELCSEAPYHKLDWPSDITVWVNGIEIGTWTSPSDFGGERGFLTPKWWLTENTQYGLLKTWTINRHGSFIDGVKQSEVTLNELSIQAKPYISIKFGVKKNAVNAGGINLFGHRFGNYEQGIMMKLHYSHKE</sequence>
<proteinExistence type="predicted"/>
<dbReference type="EMBL" id="LAYY01000100">
    <property type="protein sequence ID" value="KKK33647.1"/>
    <property type="molecule type" value="Genomic_DNA"/>
</dbReference>
<dbReference type="RefSeq" id="WP_046526135.1">
    <property type="nucleotide sequence ID" value="NZ_LAYY01000100.1"/>
</dbReference>
<dbReference type="SUPFAM" id="SSF46785">
    <property type="entry name" value="Winged helix' DNA-binding domain"/>
    <property type="match status" value="1"/>
</dbReference>
<dbReference type="Pfam" id="PF12840">
    <property type="entry name" value="HTH_20"/>
    <property type="match status" value="1"/>
</dbReference>
<dbReference type="Proteomes" id="UP000034166">
    <property type="component" value="Unassembled WGS sequence"/>
</dbReference>
<dbReference type="CDD" id="cd00090">
    <property type="entry name" value="HTH_ARSR"/>
    <property type="match status" value="1"/>
</dbReference>
<dbReference type="PANTHER" id="PTHR43132:SF2">
    <property type="entry name" value="ARSENICAL RESISTANCE OPERON REPRESSOR ARSR-RELATED"/>
    <property type="match status" value="1"/>
</dbReference>
<keyword evidence="6" id="KW-1185">Reference proteome</keyword>
<organism evidence="5 6">
    <name type="scientific">Mesobacillus campisalis</name>
    <dbReference type="NCBI Taxonomy" id="1408103"/>
    <lineage>
        <taxon>Bacteria</taxon>
        <taxon>Bacillati</taxon>
        <taxon>Bacillota</taxon>
        <taxon>Bacilli</taxon>
        <taxon>Bacillales</taxon>
        <taxon>Bacillaceae</taxon>
        <taxon>Mesobacillus</taxon>
    </lineage>
</organism>
<keyword evidence="2" id="KW-0238">DNA-binding</keyword>
<dbReference type="GO" id="GO:0003677">
    <property type="term" value="F:DNA binding"/>
    <property type="evidence" value="ECO:0007669"/>
    <property type="project" value="UniProtKB-KW"/>
</dbReference>
<dbReference type="SMART" id="SM00418">
    <property type="entry name" value="HTH_ARSR"/>
    <property type="match status" value="1"/>
</dbReference>
<dbReference type="GO" id="GO:0003700">
    <property type="term" value="F:DNA-binding transcription factor activity"/>
    <property type="evidence" value="ECO:0007669"/>
    <property type="project" value="InterPro"/>
</dbReference>
<accession>A0A0M2SL94</accession>
<evidence type="ECO:0000313" key="6">
    <source>
        <dbReference type="Proteomes" id="UP000034166"/>
    </source>
</evidence>
<dbReference type="InterPro" id="IPR036390">
    <property type="entry name" value="WH_DNA-bd_sf"/>
</dbReference>
<evidence type="ECO:0000256" key="3">
    <source>
        <dbReference type="ARBA" id="ARBA00023163"/>
    </source>
</evidence>
<gene>
    <name evidence="5" type="ORF">WQ57_23890</name>
</gene>
<keyword evidence="3" id="KW-0804">Transcription</keyword>
<dbReference type="InterPro" id="IPR051011">
    <property type="entry name" value="Metal_resp_trans_reg"/>
</dbReference>
<dbReference type="PATRIC" id="fig|1408103.3.peg.5152"/>
<dbReference type="OrthoDB" id="9781958at2"/>
<evidence type="ECO:0000259" key="4">
    <source>
        <dbReference type="PROSITE" id="PS50987"/>
    </source>
</evidence>
<dbReference type="AlphaFoldDB" id="A0A0M2SL94"/>
<dbReference type="PANTHER" id="PTHR43132">
    <property type="entry name" value="ARSENICAL RESISTANCE OPERON REPRESSOR ARSR-RELATED"/>
    <property type="match status" value="1"/>
</dbReference>
<evidence type="ECO:0000256" key="1">
    <source>
        <dbReference type="ARBA" id="ARBA00023015"/>
    </source>
</evidence>
<protein>
    <submittedName>
        <fullName evidence="5">ArsR family transcriptional regulator</fullName>
    </submittedName>
</protein>
<evidence type="ECO:0000256" key="2">
    <source>
        <dbReference type="ARBA" id="ARBA00023125"/>
    </source>
</evidence>
<dbReference type="InterPro" id="IPR011991">
    <property type="entry name" value="ArsR-like_HTH"/>
</dbReference>
<evidence type="ECO:0000313" key="5">
    <source>
        <dbReference type="EMBL" id="KKK33647.1"/>
    </source>
</evidence>
<keyword evidence="1" id="KW-0805">Transcription regulation</keyword>
<feature type="domain" description="HTH arsR-type" evidence="4">
    <location>
        <begin position="3"/>
        <end position="97"/>
    </location>
</feature>
<dbReference type="Gene3D" id="1.10.10.10">
    <property type="entry name" value="Winged helix-like DNA-binding domain superfamily/Winged helix DNA-binding domain"/>
    <property type="match status" value="1"/>
</dbReference>
<name>A0A0M2SL94_9BACI</name>
<dbReference type="InterPro" id="IPR036388">
    <property type="entry name" value="WH-like_DNA-bd_sf"/>
</dbReference>
<reference evidence="5 6" key="1">
    <citation type="submission" date="2015-04" db="EMBL/GenBank/DDBJ databases">
        <title>Taxonomic description and genome sequence of Bacillus campisalis sp. nov., a novel member of the genus Bacillus isolated from solar saltern.</title>
        <authorList>
            <person name="Mathan Kumar R."/>
            <person name="Kaur G."/>
            <person name="Kumar A."/>
            <person name="Singh N.K."/>
            <person name="Kaur N."/>
            <person name="Kumar N."/>
            <person name="Mayilraj S."/>
        </authorList>
    </citation>
    <scope>NUCLEOTIDE SEQUENCE [LARGE SCALE GENOMIC DNA]</scope>
    <source>
        <strain evidence="5 6">SA2-6</strain>
    </source>
</reference>
<dbReference type="PROSITE" id="PS50987">
    <property type="entry name" value="HTH_ARSR_2"/>
    <property type="match status" value="1"/>
</dbReference>
<dbReference type="InterPro" id="IPR001845">
    <property type="entry name" value="HTH_ArsR_DNA-bd_dom"/>
</dbReference>
<comment type="caution">
    <text evidence="5">The sequence shown here is derived from an EMBL/GenBank/DDBJ whole genome shotgun (WGS) entry which is preliminary data.</text>
</comment>